<dbReference type="GeneID" id="7050597"/>
<gene>
    <name evidence="6" type="primary">tho7</name>
    <name evidence="5" type="ORF">SJAG_04202</name>
</gene>
<dbReference type="AlphaFoldDB" id="B6K674"/>
<comment type="subcellular location">
    <subcellularLocation>
        <location evidence="1">Nucleus</location>
    </subcellularLocation>
</comment>
<dbReference type="GO" id="GO:0006397">
    <property type="term" value="P:mRNA processing"/>
    <property type="evidence" value="ECO:0007669"/>
    <property type="project" value="InterPro"/>
</dbReference>
<keyword evidence="2" id="KW-0539">Nucleus</keyword>
<feature type="coiled-coil region" evidence="3">
    <location>
        <begin position="55"/>
        <end position="145"/>
    </location>
</feature>
<dbReference type="VEuPathDB" id="FungiDB:SJAG_04202"/>
<dbReference type="Proteomes" id="UP000001744">
    <property type="component" value="Unassembled WGS sequence"/>
</dbReference>
<dbReference type="OrthoDB" id="205166at2759"/>
<protein>
    <submittedName>
        <fullName evidence="5">THO complex subunit 7</fullName>
    </submittedName>
</protein>
<evidence type="ECO:0000256" key="3">
    <source>
        <dbReference type="SAM" id="Coils"/>
    </source>
</evidence>
<evidence type="ECO:0000313" key="5">
    <source>
        <dbReference type="EMBL" id="EEB09028.1"/>
    </source>
</evidence>
<dbReference type="HOGENOM" id="CLU_1422179_0_0_1"/>
<dbReference type="EMBL" id="KE651167">
    <property type="protein sequence ID" value="EEB09028.1"/>
    <property type="molecule type" value="Genomic_DNA"/>
</dbReference>
<accession>B6K674</accession>
<dbReference type="OMA" id="FISKCHE"/>
<sequence length="191" mass="22546">MDDTLIKKRLIVEERPLRRFISKCHEFQNNELDIDDLEVECAAMEAVWTRLQLQSETNENESRVYQKRVEEIEKECEEETKTIEELLKQMEATKEDFHRKEQYDNIAKMITSKDLRSPEEQQQLVTKLNDAIEELQKEKESYTSLWDARNASFEEILKQIQSLKEQIHPTVSPTTADDTNGMQEEGEHPDA</sequence>
<evidence type="ECO:0000313" key="7">
    <source>
        <dbReference type="Proteomes" id="UP000001744"/>
    </source>
</evidence>
<feature type="region of interest" description="Disordered" evidence="4">
    <location>
        <begin position="164"/>
        <end position="191"/>
    </location>
</feature>
<dbReference type="RefSeq" id="XP_002175321.1">
    <property type="nucleotide sequence ID" value="XM_002175285.1"/>
</dbReference>
<dbReference type="eggNOG" id="ENOG502S942">
    <property type="taxonomic scope" value="Eukaryota"/>
</dbReference>
<dbReference type="GO" id="GO:0000445">
    <property type="term" value="C:THO complex part of transcription export complex"/>
    <property type="evidence" value="ECO:0007669"/>
    <property type="project" value="InterPro"/>
</dbReference>
<feature type="compositionally biased region" description="Polar residues" evidence="4">
    <location>
        <begin position="164"/>
        <end position="182"/>
    </location>
</feature>
<reference evidence="5 7" key="1">
    <citation type="journal article" date="2011" name="Science">
        <title>Comparative functional genomics of the fission yeasts.</title>
        <authorList>
            <person name="Rhind N."/>
            <person name="Chen Z."/>
            <person name="Yassour M."/>
            <person name="Thompson D.A."/>
            <person name="Haas B.J."/>
            <person name="Habib N."/>
            <person name="Wapinski I."/>
            <person name="Roy S."/>
            <person name="Lin M.F."/>
            <person name="Heiman D.I."/>
            <person name="Young S.K."/>
            <person name="Furuya K."/>
            <person name="Guo Y."/>
            <person name="Pidoux A."/>
            <person name="Chen H.M."/>
            <person name="Robbertse B."/>
            <person name="Goldberg J.M."/>
            <person name="Aoki K."/>
            <person name="Bayne E.H."/>
            <person name="Berlin A.M."/>
            <person name="Desjardins C.A."/>
            <person name="Dobbs E."/>
            <person name="Dukaj L."/>
            <person name="Fan L."/>
            <person name="FitzGerald M.G."/>
            <person name="French C."/>
            <person name="Gujja S."/>
            <person name="Hansen K."/>
            <person name="Keifenheim D."/>
            <person name="Levin J.Z."/>
            <person name="Mosher R.A."/>
            <person name="Mueller C.A."/>
            <person name="Pfiffner J."/>
            <person name="Priest M."/>
            <person name="Russ C."/>
            <person name="Smialowska A."/>
            <person name="Swoboda P."/>
            <person name="Sykes S.M."/>
            <person name="Vaughn M."/>
            <person name="Vengrova S."/>
            <person name="Yoder R."/>
            <person name="Zeng Q."/>
            <person name="Allshire R."/>
            <person name="Baulcombe D."/>
            <person name="Birren B.W."/>
            <person name="Brown W."/>
            <person name="Ekwall K."/>
            <person name="Kellis M."/>
            <person name="Leatherwood J."/>
            <person name="Levin H."/>
            <person name="Margalit H."/>
            <person name="Martienssen R."/>
            <person name="Nieduszynski C.A."/>
            <person name="Spatafora J.W."/>
            <person name="Friedman N."/>
            <person name="Dalgaard J.Z."/>
            <person name="Baumann P."/>
            <person name="Niki H."/>
            <person name="Regev A."/>
            <person name="Nusbaum C."/>
        </authorList>
    </citation>
    <scope>NUCLEOTIDE SEQUENCE [LARGE SCALE GENOMIC DNA]</scope>
    <source>
        <strain evidence="7">yFS275 / FY16936</strain>
    </source>
</reference>
<proteinExistence type="predicted"/>
<keyword evidence="3" id="KW-0175">Coiled coil</keyword>
<keyword evidence="7" id="KW-1185">Reference proteome</keyword>
<dbReference type="InterPro" id="IPR008501">
    <property type="entry name" value="THOC7/Mft1"/>
</dbReference>
<dbReference type="Pfam" id="PF05615">
    <property type="entry name" value="THOC7"/>
    <property type="match status" value="1"/>
</dbReference>
<evidence type="ECO:0000256" key="1">
    <source>
        <dbReference type="ARBA" id="ARBA00004123"/>
    </source>
</evidence>
<evidence type="ECO:0000313" key="6">
    <source>
        <dbReference type="JaponicusDB" id="SJAG_04202"/>
    </source>
</evidence>
<evidence type="ECO:0000256" key="4">
    <source>
        <dbReference type="SAM" id="MobiDB-lite"/>
    </source>
</evidence>
<dbReference type="STRING" id="402676.B6K674"/>
<organism evidence="5 7">
    <name type="scientific">Schizosaccharomyces japonicus (strain yFS275 / FY16936)</name>
    <name type="common">Fission yeast</name>
    <dbReference type="NCBI Taxonomy" id="402676"/>
    <lineage>
        <taxon>Eukaryota</taxon>
        <taxon>Fungi</taxon>
        <taxon>Dikarya</taxon>
        <taxon>Ascomycota</taxon>
        <taxon>Taphrinomycotina</taxon>
        <taxon>Schizosaccharomycetes</taxon>
        <taxon>Schizosaccharomycetales</taxon>
        <taxon>Schizosaccharomycetaceae</taxon>
        <taxon>Schizosaccharomyces</taxon>
    </lineage>
</organism>
<dbReference type="JaponicusDB" id="SJAG_04202">
    <property type="gene designation" value="tho7"/>
</dbReference>
<evidence type="ECO:0000256" key="2">
    <source>
        <dbReference type="ARBA" id="ARBA00023242"/>
    </source>
</evidence>
<name>B6K674_SCHJY</name>